<evidence type="ECO:0000313" key="5">
    <source>
        <dbReference type="EMBL" id="SMP72086.1"/>
    </source>
</evidence>
<dbReference type="InterPro" id="IPR046977">
    <property type="entry name" value="RsmC/RlmG"/>
</dbReference>
<comment type="caution">
    <text evidence="5">The sequence shown here is derived from an EMBL/GenBank/DDBJ whole genome shotgun (WGS) entry which is preliminary data.</text>
</comment>
<dbReference type="InterPro" id="IPR029063">
    <property type="entry name" value="SAM-dependent_MTases_sf"/>
</dbReference>
<name>A0ABY1QM17_9SPHN</name>
<keyword evidence="3" id="KW-0949">S-adenosyl-L-methionine</keyword>
<keyword evidence="6" id="KW-1185">Reference proteome</keyword>
<dbReference type="Pfam" id="PF05175">
    <property type="entry name" value="MTS"/>
    <property type="match status" value="1"/>
</dbReference>
<evidence type="ECO:0000259" key="4">
    <source>
        <dbReference type="Pfam" id="PF05175"/>
    </source>
</evidence>
<feature type="domain" description="Methyltransferase small" evidence="4">
    <location>
        <begin position="135"/>
        <end position="275"/>
    </location>
</feature>
<accession>A0ABY1QM17</accession>
<dbReference type="RefSeq" id="WP_283406327.1">
    <property type="nucleotide sequence ID" value="NZ_FXUI01000006.1"/>
</dbReference>
<keyword evidence="2" id="KW-0808">Transferase</keyword>
<dbReference type="Gene3D" id="3.40.50.150">
    <property type="entry name" value="Vaccinia Virus protein VP39"/>
    <property type="match status" value="1"/>
</dbReference>
<reference evidence="5 6" key="1">
    <citation type="submission" date="2017-05" db="EMBL/GenBank/DDBJ databases">
        <authorList>
            <person name="Varghese N."/>
            <person name="Submissions S."/>
        </authorList>
    </citation>
    <scope>NUCLEOTIDE SEQUENCE [LARGE SCALE GENOMIC DNA]</scope>
    <source>
        <strain evidence="5 6">SM16</strain>
    </source>
</reference>
<gene>
    <name evidence="5" type="ORF">SAMN06296065_106109</name>
</gene>
<protein>
    <submittedName>
        <fullName evidence="5">Methylase of polypeptide chain release factors</fullName>
    </submittedName>
</protein>
<evidence type="ECO:0000313" key="6">
    <source>
        <dbReference type="Proteomes" id="UP001157910"/>
    </source>
</evidence>
<sequence length="322" mass="34131">MYVTTRDQQGPASRDAALLQLLTGLRGAGYSFVTPTPATHARVLARPDRAIARTTRDIFGWSLPFDRDAIPAALLSLMTDAGIVEDEGALCRSTVRVSSLGPDLYLHSAYPTESRDAVFFGPDSYRFARLITSELQTMPPPAGAHVVDMGTGSGVGVIVAAHLCSKPSLTITDINPQALRFAEINLASAGFAATAVLGSTLESIVDPIDLALANPPFMVDESARDYRDGGGHHGSGISLSMARMAVARLAPGGRFILYTGSAFVDGEDHLARELQAVAADAGCSLRYEEIDPDVFGEELENPAYAKVERIAAIAAVMRRPSA</sequence>
<evidence type="ECO:0000256" key="2">
    <source>
        <dbReference type="ARBA" id="ARBA00022679"/>
    </source>
</evidence>
<evidence type="ECO:0000256" key="1">
    <source>
        <dbReference type="ARBA" id="ARBA00022603"/>
    </source>
</evidence>
<proteinExistence type="predicted"/>
<dbReference type="GO" id="GO:0008168">
    <property type="term" value="F:methyltransferase activity"/>
    <property type="evidence" value="ECO:0007669"/>
    <property type="project" value="UniProtKB-KW"/>
</dbReference>
<dbReference type="InterPro" id="IPR007848">
    <property type="entry name" value="Small_mtfrase_dom"/>
</dbReference>
<evidence type="ECO:0000256" key="3">
    <source>
        <dbReference type="ARBA" id="ARBA00022691"/>
    </source>
</evidence>
<dbReference type="EMBL" id="FXUI01000006">
    <property type="protein sequence ID" value="SMP72086.1"/>
    <property type="molecule type" value="Genomic_DNA"/>
</dbReference>
<organism evidence="5 6">
    <name type="scientific">Novosphingobium panipatense</name>
    <dbReference type="NCBI Taxonomy" id="428991"/>
    <lineage>
        <taxon>Bacteria</taxon>
        <taxon>Pseudomonadati</taxon>
        <taxon>Pseudomonadota</taxon>
        <taxon>Alphaproteobacteria</taxon>
        <taxon>Sphingomonadales</taxon>
        <taxon>Sphingomonadaceae</taxon>
        <taxon>Novosphingobium</taxon>
    </lineage>
</organism>
<dbReference type="SUPFAM" id="SSF53335">
    <property type="entry name" value="S-adenosyl-L-methionine-dependent methyltransferases"/>
    <property type="match status" value="1"/>
</dbReference>
<keyword evidence="1 5" id="KW-0489">Methyltransferase</keyword>
<dbReference type="PANTHER" id="PTHR47816:SF4">
    <property type="entry name" value="RIBOSOMAL RNA SMALL SUBUNIT METHYLTRANSFERASE C"/>
    <property type="match status" value="1"/>
</dbReference>
<dbReference type="Proteomes" id="UP001157910">
    <property type="component" value="Unassembled WGS sequence"/>
</dbReference>
<dbReference type="GO" id="GO:0032259">
    <property type="term" value="P:methylation"/>
    <property type="evidence" value="ECO:0007669"/>
    <property type="project" value="UniProtKB-KW"/>
</dbReference>
<dbReference type="PANTHER" id="PTHR47816">
    <property type="entry name" value="RIBOSOMAL RNA SMALL SUBUNIT METHYLTRANSFERASE C"/>
    <property type="match status" value="1"/>
</dbReference>